<feature type="domain" description="Methyltransferase type 11" evidence="2">
    <location>
        <begin position="17"/>
        <end position="99"/>
    </location>
</feature>
<dbReference type="GO" id="GO:0032259">
    <property type="term" value="P:methylation"/>
    <property type="evidence" value="ECO:0007669"/>
    <property type="project" value="UniProtKB-KW"/>
</dbReference>
<name>A0A6A8G4F8_9EURY</name>
<sequence length="231" mass="26533">MLFLDLDEATSSTDLVLDLGTKDGRKTAEIDADVAAVDLVFAEDRSDELSYIRGDGTNLPFADNTFDAVYCDQVLEHVKNEEDFISEIARVLKPNGCLWLAFPNRYAVNSPHETPWWISLVPKSERWAALLSEDEASYYINHEWPVGPTRARQVCNKYFEHVEFASLRLRDEYRDWFVGNKRTSVYPPTTSGKSFDKILPAILAIGHVSLFMYVFERLWPHSEYVCRLPKS</sequence>
<dbReference type="EMBL" id="WKJQ01000001">
    <property type="protein sequence ID" value="MRW95253.1"/>
    <property type="molecule type" value="Genomic_DNA"/>
</dbReference>
<comment type="caution">
    <text evidence="3">The sequence shown here is derived from an EMBL/GenBank/DDBJ whole genome shotgun (WGS) entry which is preliminary data.</text>
</comment>
<evidence type="ECO:0000259" key="2">
    <source>
        <dbReference type="Pfam" id="PF08241"/>
    </source>
</evidence>
<proteinExistence type="predicted"/>
<dbReference type="RefSeq" id="WP_151108919.1">
    <property type="nucleotide sequence ID" value="NZ_WKJQ01000001.1"/>
</dbReference>
<dbReference type="Pfam" id="PF08241">
    <property type="entry name" value="Methyltransf_11"/>
    <property type="match status" value="1"/>
</dbReference>
<dbReference type="PANTHER" id="PTHR44068">
    <property type="entry name" value="ZGC:194242"/>
    <property type="match status" value="1"/>
</dbReference>
<dbReference type="InterPro" id="IPR029063">
    <property type="entry name" value="SAM-dependent_MTases_sf"/>
</dbReference>
<gene>
    <name evidence="3" type="ORF">GJR99_01535</name>
</gene>
<dbReference type="Proteomes" id="UP000443423">
    <property type="component" value="Unassembled WGS sequence"/>
</dbReference>
<accession>A0A6A8G4F8</accession>
<dbReference type="InterPro" id="IPR013216">
    <property type="entry name" value="Methyltransf_11"/>
</dbReference>
<evidence type="ECO:0000313" key="4">
    <source>
        <dbReference type="Proteomes" id="UP000443423"/>
    </source>
</evidence>
<dbReference type="AlphaFoldDB" id="A0A6A8G4F8"/>
<evidence type="ECO:0000313" key="3">
    <source>
        <dbReference type="EMBL" id="MRW95253.1"/>
    </source>
</evidence>
<keyword evidence="3" id="KW-0489">Methyltransferase</keyword>
<reference evidence="3 4" key="1">
    <citation type="submission" date="2019-11" db="EMBL/GenBank/DDBJ databases">
        <title>Whole genome sequence of Haloferax sp. MBLA0078.</title>
        <authorList>
            <person name="Seo M.-J."/>
            <person name="Cho E.-S."/>
        </authorList>
    </citation>
    <scope>NUCLEOTIDE SEQUENCE [LARGE SCALE GENOMIC DNA]</scope>
    <source>
        <strain evidence="3 4">MBLA0078</strain>
    </source>
</reference>
<protein>
    <submittedName>
        <fullName evidence="3">Methyltransferase domain-containing protein</fullName>
    </submittedName>
</protein>
<organism evidence="3 4">
    <name type="scientific">Haloferax marinum</name>
    <dbReference type="NCBI Taxonomy" id="2666143"/>
    <lineage>
        <taxon>Archaea</taxon>
        <taxon>Methanobacteriati</taxon>
        <taxon>Methanobacteriota</taxon>
        <taxon>Stenosarchaea group</taxon>
        <taxon>Halobacteria</taxon>
        <taxon>Halobacteriales</taxon>
        <taxon>Haloferacaceae</taxon>
        <taxon>Haloferax</taxon>
    </lineage>
</organism>
<dbReference type="SUPFAM" id="SSF53335">
    <property type="entry name" value="S-adenosyl-L-methionine-dependent methyltransferases"/>
    <property type="match status" value="1"/>
</dbReference>
<keyword evidence="1 3" id="KW-0808">Transferase</keyword>
<keyword evidence="4" id="KW-1185">Reference proteome</keyword>
<dbReference type="InterPro" id="IPR050447">
    <property type="entry name" value="Erg6_SMT_methyltransf"/>
</dbReference>
<dbReference type="PANTHER" id="PTHR44068:SF11">
    <property type="entry name" value="GERANYL DIPHOSPHATE 2-C-METHYLTRANSFERASE"/>
    <property type="match status" value="1"/>
</dbReference>
<dbReference type="Gene3D" id="3.40.50.150">
    <property type="entry name" value="Vaccinia Virus protein VP39"/>
    <property type="match status" value="1"/>
</dbReference>
<dbReference type="GO" id="GO:0008757">
    <property type="term" value="F:S-adenosylmethionine-dependent methyltransferase activity"/>
    <property type="evidence" value="ECO:0007669"/>
    <property type="project" value="InterPro"/>
</dbReference>
<evidence type="ECO:0000256" key="1">
    <source>
        <dbReference type="ARBA" id="ARBA00022679"/>
    </source>
</evidence>
<dbReference type="CDD" id="cd02440">
    <property type="entry name" value="AdoMet_MTases"/>
    <property type="match status" value="1"/>
</dbReference>
<dbReference type="OrthoDB" id="11691at2157"/>